<dbReference type="PROSITE" id="PS00498">
    <property type="entry name" value="TYROSINASE_2"/>
    <property type="match status" value="1"/>
</dbReference>
<evidence type="ECO:0000256" key="6">
    <source>
        <dbReference type="ARBA" id="ARBA00023002"/>
    </source>
</evidence>
<reference evidence="12" key="1">
    <citation type="journal article" date="2016" name="Gigascience">
        <title>De novo construction of an expanded transcriptome assembly for the western tarnished plant bug, Lygus hesperus.</title>
        <authorList>
            <person name="Tassone E.E."/>
            <person name="Geib S.M."/>
            <person name="Hall B."/>
            <person name="Fabrick J.A."/>
            <person name="Brent C.S."/>
            <person name="Hull J.J."/>
        </authorList>
    </citation>
    <scope>NUCLEOTIDE SEQUENCE</scope>
</reference>
<keyword evidence="5" id="KW-0479">Metal-binding</keyword>
<comment type="cofactor">
    <cofactor evidence="1">
        <name>Cu(2+)</name>
        <dbReference type="ChEBI" id="CHEBI:29036"/>
    </cofactor>
</comment>
<dbReference type="FunFam" id="1.10.1280.10:FF:000004">
    <property type="entry name" value="Hemocyanin subunit 2"/>
    <property type="match status" value="1"/>
</dbReference>
<dbReference type="InterPro" id="IPR005204">
    <property type="entry name" value="Hemocyanin_N"/>
</dbReference>
<dbReference type="PROSITE" id="PS00210">
    <property type="entry name" value="HEMOCYANIN_2"/>
    <property type="match status" value="1"/>
</dbReference>
<proteinExistence type="inferred from homology"/>
<dbReference type="FunFam" id="2.60.40.1520:FF:000001">
    <property type="entry name" value="Hemocyanin subunit 2"/>
    <property type="match status" value="1"/>
</dbReference>
<dbReference type="GO" id="GO:0005576">
    <property type="term" value="C:extracellular region"/>
    <property type="evidence" value="ECO:0007669"/>
    <property type="project" value="UniProtKB-SubCell"/>
</dbReference>
<comment type="similarity">
    <text evidence="3">Belongs to the tyrosinase family.</text>
</comment>
<dbReference type="Pfam" id="PF00372">
    <property type="entry name" value="Hemocyanin_M"/>
    <property type="match status" value="1"/>
</dbReference>
<dbReference type="EMBL" id="GDHC01006236">
    <property type="protein sequence ID" value="JAQ12393.1"/>
    <property type="molecule type" value="Transcribed_RNA"/>
</dbReference>
<evidence type="ECO:0000313" key="12">
    <source>
        <dbReference type="EMBL" id="JAQ12393.1"/>
    </source>
</evidence>
<keyword evidence="4" id="KW-0964">Secreted</keyword>
<evidence type="ECO:0000256" key="5">
    <source>
        <dbReference type="ARBA" id="ARBA00022723"/>
    </source>
</evidence>
<dbReference type="Pfam" id="PF03722">
    <property type="entry name" value="Hemocyanin_N"/>
    <property type="match status" value="1"/>
</dbReference>
<keyword evidence="6" id="KW-0560">Oxidoreductase</keyword>
<name>A0A146LXU8_LYGHE</name>
<dbReference type="Pfam" id="PF03723">
    <property type="entry name" value="Hemocyanin_C"/>
    <property type="match status" value="1"/>
</dbReference>
<protein>
    <submittedName>
        <fullName evidence="12">Phenoloxidase subunit A3</fullName>
    </submittedName>
</protein>
<evidence type="ECO:0000256" key="4">
    <source>
        <dbReference type="ARBA" id="ARBA00022525"/>
    </source>
</evidence>
<dbReference type="Gene3D" id="1.10.1280.10">
    <property type="entry name" value="Di-copper center containing domain from catechol oxidase"/>
    <property type="match status" value="1"/>
</dbReference>
<dbReference type="Gene3D" id="1.20.1370.10">
    <property type="entry name" value="Hemocyanin, N-terminal domain"/>
    <property type="match status" value="1"/>
</dbReference>
<dbReference type="InterPro" id="IPR008922">
    <property type="entry name" value="Di-copper_centre_dom_sf"/>
</dbReference>
<dbReference type="SUPFAM" id="SSF48056">
    <property type="entry name" value="Di-copper centre-containing domain"/>
    <property type="match status" value="1"/>
</dbReference>
<evidence type="ECO:0000256" key="9">
    <source>
        <dbReference type="ARBA" id="ARBA00023157"/>
    </source>
</evidence>
<comment type="subcellular location">
    <subcellularLocation>
        <location evidence="2">Secreted</location>
    </subcellularLocation>
</comment>
<dbReference type="InterPro" id="IPR000896">
    <property type="entry name" value="Hemocyanin/hexamerin_mid_dom"/>
</dbReference>
<dbReference type="PANTHER" id="PTHR11511:SF4">
    <property type="entry name" value="PHENOLOXIDASE 2-RELATED"/>
    <property type="match status" value="1"/>
</dbReference>
<dbReference type="InterPro" id="IPR036697">
    <property type="entry name" value="Hemocyanin_N_sf"/>
</dbReference>
<dbReference type="InterPro" id="IPR013788">
    <property type="entry name" value="Hemocyanin/hexamerin"/>
</dbReference>
<feature type="domain" description="Tyrosinase copper-binding" evidence="11">
    <location>
        <begin position="405"/>
        <end position="416"/>
    </location>
</feature>
<dbReference type="SUPFAM" id="SSF81296">
    <property type="entry name" value="E set domains"/>
    <property type="match status" value="1"/>
</dbReference>
<dbReference type="InterPro" id="IPR037020">
    <property type="entry name" value="Hemocyanin_C_sf"/>
</dbReference>
<dbReference type="PROSITE" id="PS00209">
    <property type="entry name" value="HEMOCYANIN_1"/>
    <property type="match status" value="1"/>
</dbReference>
<keyword evidence="9" id="KW-1015">Disulfide bond</keyword>
<dbReference type="Gene3D" id="2.60.40.1520">
    <property type="entry name" value="Hemocyanin, C-terminal domain"/>
    <property type="match status" value="1"/>
</dbReference>
<gene>
    <name evidence="12" type="primary">proPo-A3_0</name>
    <name evidence="12" type="ORF">g.86729</name>
</gene>
<evidence type="ECO:0000256" key="8">
    <source>
        <dbReference type="ARBA" id="ARBA00023033"/>
    </source>
</evidence>
<evidence type="ECO:0000256" key="1">
    <source>
        <dbReference type="ARBA" id="ARBA00001973"/>
    </source>
</evidence>
<dbReference type="InterPro" id="IPR005203">
    <property type="entry name" value="Hemocyanin_C"/>
</dbReference>
<dbReference type="InterPro" id="IPR002227">
    <property type="entry name" value="Tyrosinase_Cu-bd"/>
</dbReference>
<dbReference type="PANTHER" id="PTHR11511">
    <property type="entry name" value="LARVAL STORAGE PROTEIN/PHENOLOXIDASE"/>
    <property type="match status" value="1"/>
</dbReference>
<evidence type="ECO:0000256" key="10">
    <source>
        <dbReference type="SAM" id="MobiDB-lite"/>
    </source>
</evidence>
<dbReference type="PRINTS" id="PR00187">
    <property type="entry name" value="HAEMOCYANIN"/>
</dbReference>
<evidence type="ECO:0000256" key="2">
    <source>
        <dbReference type="ARBA" id="ARBA00004613"/>
    </source>
</evidence>
<accession>A0A146LXU8</accession>
<feature type="region of interest" description="Disordered" evidence="10">
    <location>
        <begin position="702"/>
        <end position="723"/>
    </location>
</feature>
<evidence type="ECO:0000259" key="11">
    <source>
        <dbReference type="PROSITE" id="PS00498"/>
    </source>
</evidence>
<evidence type="ECO:0000256" key="3">
    <source>
        <dbReference type="ARBA" id="ARBA00009928"/>
    </source>
</evidence>
<dbReference type="AlphaFoldDB" id="A0A146LXU8"/>
<dbReference type="GO" id="GO:0004503">
    <property type="term" value="F:tyrosinase activity"/>
    <property type="evidence" value="ECO:0007669"/>
    <property type="project" value="UniProtKB-ARBA"/>
</dbReference>
<dbReference type="SUPFAM" id="SSF48050">
    <property type="entry name" value="Hemocyanin, N-terminal domain"/>
    <property type="match status" value="1"/>
</dbReference>
<dbReference type="InterPro" id="IPR014756">
    <property type="entry name" value="Ig_E-set"/>
</dbReference>
<evidence type="ECO:0000256" key="7">
    <source>
        <dbReference type="ARBA" id="ARBA00023008"/>
    </source>
</evidence>
<sequence>MANNPNRNRDLLLLFDRPQEPLFLPRQDGNKDVVFEVPQEYVADRYKPIYADLQGRFGSQDQEKITVKKASQLPNINQLKRLGKQENFTLFIPYHRRLASVLIGIFINAKSVEEFFSLAAFAREQDLNPGLFNYAYSVALLHRPETKNVPIPPLTETFPHKFVGSDVFPRALAESSILPEGQRKPIEIPRDYTATDLDVEHRLAYFREDLGINLHHWHWHLVYPFAGPEQIVKKDRRGELFYYMHEQIIARYNVERMCNNLPRVKKFNNFREPIREGYFPKLDSTLGSRAWPARFSDVTIKDVKRESDQLEFEIMDLERWRDRLYDSIHAGAVQDLQGRSVPLTETKGIDILGDLIESSMFSTNRNVYGDLHNFGHLAFACCHDPDGRHLEPVGVMGDVATAMRDPIFYRWHAFVDEIFQEHKATLPRYSPEQLTFPGVRIAKVEVLTQGRPANQLHTFWQQSVIDMQRGLDFYPRGAVLAKFTHLQHIPWDIKITIENTGGPKTGTARVFIGPKFDERGVPWNFNDHRLMFIELDKFFVTLKQGTQTIDRKSSQSSVTIPFDRTFRSLGPQARPEDNAPGIAAFNFCGCGWPQHMLIPKGLEGNGLACQLFVMISDFSQDKVDLPRQQGQCSDAASYCGIRDSMYPDKRSMGYPFDRVARDNVDRLEDFLTPNMSAVDVRIIHNNRTVDQSGAQVEQLASRFGQAKPNQQKPNQSGGGPRWN</sequence>
<dbReference type="GO" id="GO:0006582">
    <property type="term" value="P:melanin metabolic process"/>
    <property type="evidence" value="ECO:0007669"/>
    <property type="project" value="UniProtKB-ARBA"/>
</dbReference>
<keyword evidence="8" id="KW-0503">Monooxygenase</keyword>
<organism evidence="12">
    <name type="scientific">Lygus hesperus</name>
    <name type="common">Western plant bug</name>
    <dbReference type="NCBI Taxonomy" id="30085"/>
    <lineage>
        <taxon>Eukaryota</taxon>
        <taxon>Metazoa</taxon>
        <taxon>Ecdysozoa</taxon>
        <taxon>Arthropoda</taxon>
        <taxon>Hexapoda</taxon>
        <taxon>Insecta</taxon>
        <taxon>Pterygota</taxon>
        <taxon>Neoptera</taxon>
        <taxon>Paraneoptera</taxon>
        <taxon>Hemiptera</taxon>
        <taxon>Heteroptera</taxon>
        <taxon>Panheteroptera</taxon>
        <taxon>Cimicomorpha</taxon>
        <taxon>Miridae</taxon>
        <taxon>Mirini</taxon>
        <taxon>Lygus</taxon>
    </lineage>
</organism>
<keyword evidence="7" id="KW-0186">Copper</keyword>
<dbReference type="GO" id="GO:0046872">
    <property type="term" value="F:metal ion binding"/>
    <property type="evidence" value="ECO:0007669"/>
    <property type="project" value="UniProtKB-KW"/>
</dbReference>